<protein>
    <recommendedName>
        <fullName evidence="2">protein-tyrosine-phosphatase</fullName>
        <ecNumber evidence="2">3.1.3.48</ecNumber>
    </recommendedName>
</protein>
<reference evidence="8 9" key="1">
    <citation type="journal article" date="2017" name="Antonie Van Leeuwenhoek">
        <title>Phylogenomic resolution of the bacterial genus Pantoea and its relationship with Erwinia and Tatumella.</title>
        <authorList>
            <person name="Palmer M."/>
            <person name="Steenkamp E.T."/>
            <person name="Coetzee M.P."/>
            <person name="Chan W.Y."/>
            <person name="van Zyl E."/>
            <person name="De Maayer P."/>
            <person name="Coutinho T.A."/>
            <person name="Blom J."/>
            <person name="Smits T.H."/>
            <person name="Duffy B."/>
            <person name="Venter S.N."/>
        </authorList>
    </citation>
    <scope>NUCLEOTIDE SEQUENCE [LARGE SCALE GENOMIC DNA]</scope>
    <source>
        <strain evidence="8 9">LMG 2657</strain>
    </source>
</reference>
<dbReference type="PANTHER" id="PTHR11717">
    <property type="entry name" value="LOW MOLECULAR WEIGHT PROTEIN TYROSINE PHOSPHATASE"/>
    <property type="match status" value="1"/>
</dbReference>
<name>A0A1X1EJR7_PANCY</name>
<keyword evidence="9" id="KW-1185">Reference proteome</keyword>
<organism evidence="8 9">
    <name type="scientific">Pantoea cypripedii</name>
    <name type="common">Pectobacterium cypripedii</name>
    <name type="synonym">Erwinia cypripedii</name>
    <dbReference type="NCBI Taxonomy" id="55209"/>
    <lineage>
        <taxon>Bacteria</taxon>
        <taxon>Pseudomonadati</taxon>
        <taxon>Pseudomonadota</taxon>
        <taxon>Gammaproteobacteria</taxon>
        <taxon>Enterobacterales</taxon>
        <taxon>Erwiniaceae</taxon>
        <taxon>Pantoea</taxon>
    </lineage>
</organism>
<dbReference type="SUPFAM" id="SSF52788">
    <property type="entry name" value="Phosphotyrosine protein phosphatases I"/>
    <property type="match status" value="1"/>
</dbReference>
<dbReference type="Gene3D" id="3.40.50.2300">
    <property type="match status" value="1"/>
</dbReference>
<dbReference type="FunFam" id="3.40.50.2300:FF:000041">
    <property type="entry name" value="Low molecular weight protein-tyrosine-phosphatase"/>
    <property type="match status" value="1"/>
</dbReference>
<evidence type="ECO:0000256" key="1">
    <source>
        <dbReference type="ARBA" id="ARBA00011063"/>
    </source>
</evidence>
<keyword evidence="4" id="KW-0904">Protein phosphatase</keyword>
<dbReference type="PRINTS" id="PR00719">
    <property type="entry name" value="LMWPTPASE"/>
</dbReference>
<dbReference type="RefSeq" id="WP_084878769.1">
    <property type="nucleotide sequence ID" value="NZ_JAGGMY010000006.1"/>
</dbReference>
<evidence type="ECO:0000256" key="3">
    <source>
        <dbReference type="ARBA" id="ARBA00022801"/>
    </source>
</evidence>
<evidence type="ECO:0000256" key="2">
    <source>
        <dbReference type="ARBA" id="ARBA00013064"/>
    </source>
</evidence>
<evidence type="ECO:0000256" key="4">
    <source>
        <dbReference type="ARBA" id="ARBA00022912"/>
    </source>
</evidence>
<comment type="catalytic activity">
    <reaction evidence="5">
        <text>O-phospho-L-tyrosyl-[protein] + H2O = L-tyrosyl-[protein] + phosphate</text>
        <dbReference type="Rhea" id="RHEA:10684"/>
        <dbReference type="Rhea" id="RHEA-COMP:10136"/>
        <dbReference type="Rhea" id="RHEA-COMP:20101"/>
        <dbReference type="ChEBI" id="CHEBI:15377"/>
        <dbReference type="ChEBI" id="CHEBI:43474"/>
        <dbReference type="ChEBI" id="CHEBI:46858"/>
        <dbReference type="ChEBI" id="CHEBI:61978"/>
        <dbReference type="EC" id="3.1.3.48"/>
    </reaction>
</comment>
<dbReference type="InterPro" id="IPR050438">
    <property type="entry name" value="LMW_PTPase"/>
</dbReference>
<accession>A0A1X1EJR7</accession>
<evidence type="ECO:0000259" key="7">
    <source>
        <dbReference type="SMART" id="SM00226"/>
    </source>
</evidence>
<evidence type="ECO:0000256" key="6">
    <source>
        <dbReference type="PIRSR" id="PIRSR617867-1"/>
    </source>
</evidence>
<dbReference type="Pfam" id="PF01451">
    <property type="entry name" value="LMWPc"/>
    <property type="match status" value="1"/>
</dbReference>
<feature type="active site" description="Nucleophile" evidence="6">
    <location>
        <position position="9"/>
    </location>
</feature>
<evidence type="ECO:0000313" key="8">
    <source>
        <dbReference type="EMBL" id="ORM89139.1"/>
    </source>
</evidence>
<evidence type="ECO:0000313" key="9">
    <source>
        <dbReference type="Proteomes" id="UP000193749"/>
    </source>
</evidence>
<dbReference type="OrthoDB" id="9784339at2"/>
<dbReference type="Proteomes" id="UP000193749">
    <property type="component" value="Unassembled WGS sequence"/>
</dbReference>
<feature type="active site" evidence="6">
    <location>
        <position position="15"/>
    </location>
</feature>
<feature type="active site" description="Proton donor" evidence="6">
    <location>
        <position position="115"/>
    </location>
</feature>
<dbReference type="AlphaFoldDB" id="A0A1X1EJR7"/>
<feature type="domain" description="Phosphotyrosine protein phosphatase I" evidence="7">
    <location>
        <begin position="3"/>
        <end position="141"/>
    </location>
</feature>
<dbReference type="PANTHER" id="PTHR11717:SF31">
    <property type="entry name" value="LOW MOLECULAR WEIGHT PROTEIN-TYROSINE-PHOSPHATASE ETP-RELATED"/>
    <property type="match status" value="1"/>
</dbReference>
<evidence type="ECO:0000256" key="5">
    <source>
        <dbReference type="ARBA" id="ARBA00051722"/>
    </source>
</evidence>
<dbReference type="SMART" id="SM00226">
    <property type="entry name" value="LMWPc"/>
    <property type="match status" value="1"/>
</dbReference>
<dbReference type="EC" id="3.1.3.48" evidence="2"/>
<dbReference type="InterPro" id="IPR017867">
    <property type="entry name" value="Tyr_phospatase_low_mol_wt"/>
</dbReference>
<sequence length="143" mass="15884">MFDSILVICTGNICRSPTAERLLRKLIPEKQIDSAGIAALVDHEADASAAAVAEEHGVSLAGHKGTQFRSTLGKKYDLILVMEKSHIESISQVSPEARGKVLLLGHWLGQKEIPDPYQKSHEAFEYVYQLIDQSCQQWVKKLN</sequence>
<keyword evidence="3" id="KW-0378">Hydrolase</keyword>
<comment type="similarity">
    <text evidence="1">Belongs to the low molecular weight phosphotyrosine protein phosphatase family.</text>
</comment>
<dbReference type="InterPro" id="IPR023485">
    <property type="entry name" value="Ptyr_pPase"/>
</dbReference>
<gene>
    <name evidence="8" type="ORF">HA50_21020</name>
</gene>
<dbReference type="STRING" id="55209.HA50_21020"/>
<dbReference type="EMBL" id="MLJI01000002">
    <property type="protein sequence ID" value="ORM89139.1"/>
    <property type="molecule type" value="Genomic_DNA"/>
</dbReference>
<dbReference type="GO" id="GO:0004725">
    <property type="term" value="F:protein tyrosine phosphatase activity"/>
    <property type="evidence" value="ECO:0007669"/>
    <property type="project" value="UniProtKB-EC"/>
</dbReference>
<dbReference type="CDD" id="cd16343">
    <property type="entry name" value="LMWPTP"/>
    <property type="match status" value="1"/>
</dbReference>
<proteinExistence type="inferred from homology"/>
<comment type="caution">
    <text evidence="8">The sequence shown here is derived from an EMBL/GenBank/DDBJ whole genome shotgun (WGS) entry which is preliminary data.</text>
</comment>
<dbReference type="InterPro" id="IPR036196">
    <property type="entry name" value="Ptyr_pPase_sf"/>
</dbReference>